<dbReference type="PANTHER" id="PTHR30417:SF1">
    <property type="entry name" value="N-ACETYLMURAMOYL-L-ALANINE AMIDASE AMID"/>
    <property type="match status" value="1"/>
</dbReference>
<comment type="catalytic activity">
    <reaction evidence="1">
        <text>Hydrolyzes the link between N-acetylmuramoyl residues and L-amino acid residues in certain cell-wall glycopeptides.</text>
        <dbReference type="EC" id="3.5.1.28"/>
    </reaction>
</comment>
<dbReference type="Gene3D" id="3.40.80.10">
    <property type="entry name" value="Peptidoglycan recognition protein-like"/>
    <property type="match status" value="1"/>
</dbReference>
<dbReference type="GO" id="GO:0008745">
    <property type="term" value="F:N-acetylmuramoyl-L-alanine amidase activity"/>
    <property type="evidence" value="ECO:0007669"/>
    <property type="project" value="UniProtKB-EC"/>
</dbReference>
<dbReference type="SMART" id="SM00644">
    <property type="entry name" value="Ami_2"/>
    <property type="match status" value="1"/>
</dbReference>
<gene>
    <name evidence="6" type="ORF">ADIARSV_1668</name>
</gene>
<proteinExistence type="predicted"/>
<dbReference type="SUPFAM" id="SSF55846">
    <property type="entry name" value="N-acetylmuramoyl-L-alanine amidase-like"/>
    <property type="match status" value="1"/>
</dbReference>
<comment type="caution">
    <text evidence="6">The sequence shown here is derived from an EMBL/GenBank/DDBJ whole genome shotgun (WGS) entry which is preliminary data.</text>
</comment>
<dbReference type="AlphaFoldDB" id="R9GUK9"/>
<dbReference type="eggNOG" id="COG3023">
    <property type="taxonomic scope" value="Bacteria"/>
</dbReference>
<evidence type="ECO:0000313" key="7">
    <source>
        <dbReference type="Proteomes" id="UP000014174"/>
    </source>
</evidence>
<evidence type="ECO:0000256" key="3">
    <source>
        <dbReference type="ARBA" id="ARBA00022801"/>
    </source>
</evidence>
<dbReference type="InterPro" id="IPR051206">
    <property type="entry name" value="NAMLAA_amidase_2"/>
</dbReference>
<dbReference type="InterPro" id="IPR036505">
    <property type="entry name" value="Amidase/PGRP_sf"/>
</dbReference>
<dbReference type="PATRIC" id="fig|1150600.3.peg.1641"/>
<dbReference type="GO" id="GO:0009254">
    <property type="term" value="P:peptidoglycan turnover"/>
    <property type="evidence" value="ECO:0007669"/>
    <property type="project" value="TreeGrafter"/>
</dbReference>
<dbReference type="CDD" id="cd06583">
    <property type="entry name" value="PGRP"/>
    <property type="match status" value="1"/>
</dbReference>
<evidence type="ECO:0000256" key="1">
    <source>
        <dbReference type="ARBA" id="ARBA00001561"/>
    </source>
</evidence>
<dbReference type="GO" id="GO:0009253">
    <property type="term" value="P:peptidoglycan catabolic process"/>
    <property type="evidence" value="ECO:0007669"/>
    <property type="project" value="InterPro"/>
</dbReference>
<keyword evidence="7" id="KW-1185">Reference proteome</keyword>
<dbReference type="OrthoDB" id="9794842at2"/>
<name>R9GUK9_9SPHI</name>
<dbReference type="EC" id="3.5.1.28" evidence="2"/>
<dbReference type="InterPro" id="IPR002502">
    <property type="entry name" value="Amidase_domain"/>
</dbReference>
<sequence length="273" mass="30346">MKIQHDLLFADNGKQVPFKATPNMGGTYNPQYLILHYTAATTTESTLNWFPNPIAQASAHLLIGRDGAITQFLPFNRIAWHAGKSEWAGLVGMNKFSIGIELVNGGRLTRSGDKWVCSVDMRKVPDQEVIMAVHKNETHIAAWQEYTENQLEVSTEIAALLISTYNLKDVLGHEDISPIRKSDPGPAFPMASFRSKTMGREDETIDEFITATALNIRSGPATTFPTLTDPLPPGVKVNVLKTETTWSFVEVLENVNGIMDLEGWVSSKFLRRN</sequence>
<evidence type="ECO:0000313" key="6">
    <source>
        <dbReference type="EMBL" id="EOR95180.1"/>
    </source>
</evidence>
<protein>
    <recommendedName>
        <fullName evidence="2">N-acetylmuramoyl-L-alanine amidase</fullName>
        <ecNumber evidence="2">3.5.1.28</ecNumber>
    </recommendedName>
</protein>
<evidence type="ECO:0000256" key="4">
    <source>
        <dbReference type="ARBA" id="ARBA00023316"/>
    </source>
</evidence>
<evidence type="ECO:0000259" key="5">
    <source>
        <dbReference type="SMART" id="SM00644"/>
    </source>
</evidence>
<evidence type="ECO:0000256" key="2">
    <source>
        <dbReference type="ARBA" id="ARBA00011901"/>
    </source>
</evidence>
<dbReference type="Gene3D" id="2.30.30.40">
    <property type="entry name" value="SH3 Domains"/>
    <property type="match status" value="1"/>
</dbReference>
<dbReference type="EMBL" id="AQPN01000063">
    <property type="protein sequence ID" value="EOR95180.1"/>
    <property type="molecule type" value="Genomic_DNA"/>
</dbReference>
<dbReference type="Pfam" id="PF01510">
    <property type="entry name" value="Amidase_2"/>
    <property type="match status" value="1"/>
</dbReference>
<organism evidence="6 7">
    <name type="scientific">Arcticibacter svalbardensis MN12-7</name>
    <dbReference type="NCBI Taxonomy" id="1150600"/>
    <lineage>
        <taxon>Bacteria</taxon>
        <taxon>Pseudomonadati</taxon>
        <taxon>Bacteroidota</taxon>
        <taxon>Sphingobacteriia</taxon>
        <taxon>Sphingobacteriales</taxon>
        <taxon>Sphingobacteriaceae</taxon>
        <taxon>Arcticibacter</taxon>
    </lineage>
</organism>
<keyword evidence="4" id="KW-0961">Cell wall biogenesis/degradation</keyword>
<dbReference type="GO" id="GO:0071555">
    <property type="term" value="P:cell wall organization"/>
    <property type="evidence" value="ECO:0007669"/>
    <property type="project" value="UniProtKB-KW"/>
</dbReference>
<keyword evidence="3 6" id="KW-0378">Hydrolase</keyword>
<reference evidence="6 7" key="1">
    <citation type="journal article" date="2013" name="Genome Announc.">
        <title>Draft Genome Sequence of Arcticibacter svalbardensis Strain MN12-7T, a Member of the Family Sphingobacteriaceae Isolated from an Arctic Soil Sample.</title>
        <authorList>
            <person name="Shivaji S."/>
            <person name="Ara S."/>
            <person name="Prasad S."/>
            <person name="Manasa B.P."/>
            <person name="Begum Z."/>
            <person name="Singh A."/>
            <person name="Kumar Pinnaka A."/>
        </authorList>
    </citation>
    <scope>NUCLEOTIDE SEQUENCE [LARGE SCALE GENOMIC DNA]</scope>
    <source>
        <strain evidence="6 7">MN12-7</strain>
    </source>
</reference>
<dbReference type="RefSeq" id="WP_016194904.1">
    <property type="nucleotide sequence ID" value="NZ_AQPN01000063.1"/>
</dbReference>
<dbReference type="PANTHER" id="PTHR30417">
    <property type="entry name" value="N-ACETYLMURAMOYL-L-ALANINE AMIDASE AMID"/>
    <property type="match status" value="1"/>
</dbReference>
<accession>R9GUK9</accession>
<dbReference type="Proteomes" id="UP000014174">
    <property type="component" value="Unassembled WGS sequence"/>
</dbReference>
<feature type="domain" description="N-acetylmuramoyl-L-alanine amidase" evidence="5">
    <location>
        <begin position="16"/>
        <end position="185"/>
    </location>
</feature>